<comment type="subunit">
    <text evidence="14">At low DSF concentrations, interacts with RpfF.</text>
</comment>
<evidence type="ECO:0000256" key="8">
    <source>
        <dbReference type="ARBA" id="ARBA00022741"/>
    </source>
</evidence>
<evidence type="ECO:0000259" key="20">
    <source>
        <dbReference type="PROSITE" id="PS50110"/>
    </source>
</evidence>
<dbReference type="RefSeq" id="WP_123689776.1">
    <property type="nucleotide sequence ID" value="NZ_AP019700.1"/>
</dbReference>
<evidence type="ECO:0000256" key="3">
    <source>
        <dbReference type="ARBA" id="ARBA00012438"/>
    </source>
</evidence>
<dbReference type="InterPro" id="IPR036097">
    <property type="entry name" value="HisK_dim/P_sf"/>
</dbReference>
<dbReference type="GO" id="GO:0005524">
    <property type="term" value="F:ATP binding"/>
    <property type="evidence" value="ECO:0007669"/>
    <property type="project" value="UniProtKB-KW"/>
</dbReference>
<keyword evidence="9 22" id="KW-0418">Kinase</keyword>
<evidence type="ECO:0000313" key="22">
    <source>
        <dbReference type="EMBL" id="ROQ00506.1"/>
    </source>
</evidence>
<dbReference type="Gene3D" id="1.20.120.160">
    <property type="entry name" value="HPT domain"/>
    <property type="match status" value="1"/>
</dbReference>
<keyword evidence="7 18" id="KW-0812">Transmembrane</keyword>
<feature type="modified residue" description="Phosphohistidine" evidence="16">
    <location>
        <position position="685"/>
    </location>
</feature>
<evidence type="ECO:0000256" key="6">
    <source>
        <dbReference type="ARBA" id="ARBA00022679"/>
    </source>
</evidence>
<keyword evidence="23" id="KW-1185">Reference proteome</keyword>
<dbReference type="Pfam" id="PF02518">
    <property type="entry name" value="HATPase_c"/>
    <property type="match status" value="1"/>
</dbReference>
<dbReference type="PANTHER" id="PTHR45339:SF1">
    <property type="entry name" value="HYBRID SIGNAL TRANSDUCTION HISTIDINE KINASE J"/>
    <property type="match status" value="1"/>
</dbReference>
<evidence type="ECO:0000259" key="19">
    <source>
        <dbReference type="PROSITE" id="PS50109"/>
    </source>
</evidence>
<dbReference type="CDD" id="cd00082">
    <property type="entry name" value="HisKA"/>
    <property type="match status" value="1"/>
</dbReference>
<evidence type="ECO:0000256" key="17">
    <source>
        <dbReference type="PROSITE-ProRule" id="PRU00169"/>
    </source>
</evidence>
<dbReference type="Pfam" id="PF00072">
    <property type="entry name" value="Response_reg"/>
    <property type="match status" value="1"/>
</dbReference>
<dbReference type="InterPro" id="IPR004358">
    <property type="entry name" value="Sig_transdc_His_kin-like_C"/>
</dbReference>
<evidence type="ECO:0000256" key="10">
    <source>
        <dbReference type="ARBA" id="ARBA00022840"/>
    </source>
</evidence>
<feature type="transmembrane region" description="Helical" evidence="18">
    <location>
        <begin position="26"/>
        <end position="46"/>
    </location>
</feature>
<keyword evidence="11 18" id="KW-1133">Transmembrane helix</keyword>
<comment type="catalytic activity">
    <reaction evidence="1">
        <text>ATP + protein L-histidine = ADP + protein N-phospho-L-histidine.</text>
        <dbReference type="EC" id="2.7.13.3"/>
    </reaction>
</comment>
<dbReference type="SUPFAM" id="SSF52172">
    <property type="entry name" value="CheY-like"/>
    <property type="match status" value="1"/>
</dbReference>
<dbReference type="SMART" id="SM00448">
    <property type="entry name" value="REC"/>
    <property type="match status" value="1"/>
</dbReference>
<comment type="subcellular location">
    <subcellularLocation>
        <location evidence="2">Cell membrane</location>
        <topology evidence="2">Multi-pass membrane protein</topology>
    </subcellularLocation>
</comment>
<evidence type="ECO:0000256" key="5">
    <source>
        <dbReference type="ARBA" id="ARBA00022553"/>
    </source>
</evidence>
<evidence type="ECO:0000256" key="7">
    <source>
        <dbReference type="ARBA" id="ARBA00022692"/>
    </source>
</evidence>
<keyword evidence="12" id="KW-0902">Two-component regulatory system</keyword>
<evidence type="ECO:0000256" key="18">
    <source>
        <dbReference type="SAM" id="Phobius"/>
    </source>
</evidence>
<comment type="caution">
    <text evidence="22">The sequence shown here is derived from an EMBL/GenBank/DDBJ whole genome shotgun (WGS) entry which is preliminary data.</text>
</comment>
<keyword evidence="4" id="KW-1003">Cell membrane</keyword>
<dbReference type="PROSITE" id="PS50109">
    <property type="entry name" value="HIS_KIN"/>
    <property type="match status" value="1"/>
</dbReference>
<keyword evidence="5 17" id="KW-0597">Phosphoprotein</keyword>
<dbReference type="OrthoDB" id="9813151at2"/>
<dbReference type="AlphaFoldDB" id="A0A3N1MH67"/>
<accession>A0A3N1MH67</accession>
<keyword evidence="13 18" id="KW-0472">Membrane</keyword>
<dbReference type="PROSITE" id="PS50894">
    <property type="entry name" value="HPT"/>
    <property type="match status" value="1"/>
</dbReference>
<keyword evidence="6" id="KW-0808">Transferase</keyword>
<dbReference type="EMBL" id="RJKX01000013">
    <property type="protein sequence ID" value="ROQ00506.1"/>
    <property type="molecule type" value="Genomic_DNA"/>
</dbReference>
<dbReference type="EC" id="2.7.13.3" evidence="3"/>
<dbReference type="CDD" id="cd16922">
    <property type="entry name" value="HATPase_EvgS-ArcB-TorS-like"/>
    <property type="match status" value="1"/>
</dbReference>
<gene>
    <name evidence="22" type="ORF">EDC65_2305</name>
</gene>
<evidence type="ECO:0000256" key="9">
    <source>
        <dbReference type="ARBA" id="ARBA00022777"/>
    </source>
</evidence>
<evidence type="ECO:0000256" key="16">
    <source>
        <dbReference type="PROSITE-ProRule" id="PRU00110"/>
    </source>
</evidence>
<dbReference type="Gene3D" id="3.30.565.10">
    <property type="entry name" value="Histidine kinase-like ATPase, C-terminal domain"/>
    <property type="match status" value="1"/>
</dbReference>
<evidence type="ECO:0000256" key="1">
    <source>
        <dbReference type="ARBA" id="ARBA00000085"/>
    </source>
</evidence>
<dbReference type="SUPFAM" id="SSF47226">
    <property type="entry name" value="Histidine-containing phosphotransfer domain, HPT domain"/>
    <property type="match status" value="1"/>
</dbReference>
<protein>
    <recommendedName>
        <fullName evidence="15">Sensory/regulatory protein RpfC</fullName>
        <ecNumber evidence="3">2.7.13.3</ecNumber>
    </recommendedName>
</protein>
<feature type="modified residue" description="4-aspartylphosphate" evidence="17">
    <location>
        <position position="549"/>
    </location>
</feature>
<dbReference type="PRINTS" id="PR00344">
    <property type="entry name" value="BCTRLSENSOR"/>
</dbReference>
<dbReference type="Gene3D" id="3.40.50.2300">
    <property type="match status" value="1"/>
</dbReference>
<dbReference type="GO" id="GO:0000155">
    <property type="term" value="F:phosphorelay sensor kinase activity"/>
    <property type="evidence" value="ECO:0007669"/>
    <property type="project" value="InterPro"/>
</dbReference>
<dbReference type="InterPro" id="IPR005467">
    <property type="entry name" value="His_kinase_dom"/>
</dbReference>
<sequence length="757" mass="82207">MSTTDQAALAGRPPLTPGGRLRATRLRLAVIAGLLVSTVVVAVLFVSTLRDLYKRAEVFQYDILWYAYQTHLEYQKLTDLLLAAQTPGSHVDRDRIVTAADIFFSRNPSMVTVLGPEIGTDHPTLRVVVDGINDLIAETDRLMAIADMETATIARVLSEKTELLSPLLQDLLSEVRQRSAQHWQNEKLAMLHSLLAVVVAAVVLITCLLAFGALSTVQMRRLEHQGQELTDLSEGLKMAKEAAERANSTKSAFLATMSHEIRTPLNSVIGMADLLVDTPLNDSQLRYIRVINASAQHLLSIIGDILDFSRIEAGKLEIECIPFDLMALCDDVLEIARGLPNGTTLEVSKHIDPDVPGALMGDPGRLTQVLLNIIGNAIKFTEAGSVTLSITVSRREGKHVGLMFAVTDTGKGIPAELHDRLFEPFEQADSSVGRLKSGTGLGLAISKRLVQVMGGAIGFESAVGAGSTFWFQLPFEVSRAMAELPIKRLDQRQSVPSQLRILVAEDTPANQLVIRSMLESMGHRVQTVSNGAEAVDAAQQSLFDLVLMDLQMPIMGGYEATRRIRALPGDAGQVPIVALTALALATDRERAQASGMNEFLTKPIRKADLLALLGRLLGRPHPPAPAPSQELEFDGERLTELLDSVGIKPFERILDTFSADARFDLAEIERAAAAADYPAIRIRAHRLKGIFYQIGACNAGRLAGMIEEAEGGEALVLARSLMAYGPPAIEEALRHGESLMVSLKFRTEDAEAGRSRA</sequence>
<feature type="domain" description="Response regulatory" evidence="20">
    <location>
        <begin position="500"/>
        <end position="617"/>
    </location>
</feature>
<keyword evidence="8" id="KW-0547">Nucleotide-binding</keyword>
<proteinExistence type="predicted"/>
<dbReference type="InterPro" id="IPR008207">
    <property type="entry name" value="Sig_transdc_His_kin_Hpt_dom"/>
</dbReference>
<dbReference type="InterPro" id="IPR036641">
    <property type="entry name" value="HPT_dom_sf"/>
</dbReference>
<dbReference type="PROSITE" id="PS50110">
    <property type="entry name" value="RESPONSE_REGULATORY"/>
    <property type="match status" value="1"/>
</dbReference>
<organism evidence="22 23">
    <name type="scientific">Stella humosa</name>
    <dbReference type="NCBI Taxonomy" id="94"/>
    <lineage>
        <taxon>Bacteria</taxon>
        <taxon>Pseudomonadati</taxon>
        <taxon>Pseudomonadota</taxon>
        <taxon>Alphaproteobacteria</taxon>
        <taxon>Rhodospirillales</taxon>
        <taxon>Stellaceae</taxon>
        <taxon>Stella</taxon>
    </lineage>
</organism>
<dbReference type="SMART" id="SM00387">
    <property type="entry name" value="HATPase_c"/>
    <property type="match status" value="1"/>
</dbReference>
<feature type="domain" description="Histidine kinase" evidence="19">
    <location>
        <begin position="256"/>
        <end position="477"/>
    </location>
</feature>
<dbReference type="Proteomes" id="UP000278222">
    <property type="component" value="Unassembled WGS sequence"/>
</dbReference>
<evidence type="ECO:0000256" key="13">
    <source>
        <dbReference type="ARBA" id="ARBA00023136"/>
    </source>
</evidence>
<dbReference type="FunFam" id="1.10.287.130:FF:000002">
    <property type="entry name" value="Two-component osmosensing histidine kinase"/>
    <property type="match status" value="1"/>
</dbReference>
<dbReference type="Pfam" id="PF00512">
    <property type="entry name" value="HisKA"/>
    <property type="match status" value="1"/>
</dbReference>
<evidence type="ECO:0000256" key="11">
    <source>
        <dbReference type="ARBA" id="ARBA00022989"/>
    </source>
</evidence>
<dbReference type="FunFam" id="3.30.565.10:FF:000010">
    <property type="entry name" value="Sensor histidine kinase RcsC"/>
    <property type="match status" value="1"/>
</dbReference>
<evidence type="ECO:0000313" key="23">
    <source>
        <dbReference type="Proteomes" id="UP000278222"/>
    </source>
</evidence>
<evidence type="ECO:0000256" key="14">
    <source>
        <dbReference type="ARBA" id="ARBA00064003"/>
    </source>
</evidence>
<reference evidence="22 23" key="1">
    <citation type="submission" date="2018-11" db="EMBL/GenBank/DDBJ databases">
        <title>Genomic Encyclopedia of Type Strains, Phase IV (KMG-IV): sequencing the most valuable type-strain genomes for metagenomic binning, comparative biology and taxonomic classification.</title>
        <authorList>
            <person name="Goeker M."/>
        </authorList>
    </citation>
    <scope>NUCLEOTIDE SEQUENCE [LARGE SCALE GENOMIC DNA]</scope>
    <source>
        <strain evidence="22 23">DSM 5900</strain>
    </source>
</reference>
<keyword evidence="10" id="KW-0067">ATP-binding</keyword>
<evidence type="ECO:0000256" key="2">
    <source>
        <dbReference type="ARBA" id="ARBA00004651"/>
    </source>
</evidence>
<dbReference type="InterPro" id="IPR036890">
    <property type="entry name" value="HATPase_C_sf"/>
</dbReference>
<evidence type="ECO:0000256" key="15">
    <source>
        <dbReference type="ARBA" id="ARBA00068150"/>
    </source>
</evidence>
<dbReference type="InterPro" id="IPR001789">
    <property type="entry name" value="Sig_transdc_resp-reg_receiver"/>
</dbReference>
<dbReference type="SMART" id="SM00388">
    <property type="entry name" value="HisKA"/>
    <property type="match status" value="1"/>
</dbReference>
<dbReference type="InterPro" id="IPR003594">
    <property type="entry name" value="HATPase_dom"/>
</dbReference>
<evidence type="ECO:0000256" key="4">
    <source>
        <dbReference type="ARBA" id="ARBA00022475"/>
    </source>
</evidence>
<dbReference type="SUPFAM" id="SSF47384">
    <property type="entry name" value="Homodimeric domain of signal transducing histidine kinase"/>
    <property type="match status" value="1"/>
</dbReference>
<dbReference type="CDD" id="cd17546">
    <property type="entry name" value="REC_hyHK_CKI1_RcsC-like"/>
    <property type="match status" value="1"/>
</dbReference>
<dbReference type="PANTHER" id="PTHR45339">
    <property type="entry name" value="HYBRID SIGNAL TRANSDUCTION HISTIDINE KINASE J"/>
    <property type="match status" value="1"/>
</dbReference>
<dbReference type="GO" id="GO:0005886">
    <property type="term" value="C:plasma membrane"/>
    <property type="evidence" value="ECO:0007669"/>
    <property type="project" value="UniProtKB-SubCell"/>
</dbReference>
<feature type="domain" description="HPt" evidence="21">
    <location>
        <begin position="646"/>
        <end position="750"/>
    </location>
</feature>
<evidence type="ECO:0000259" key="21">
    <source>
        <dbReference type="PROSITE" id="PS50894"/>
    </source>
</evidence>
<dbReference type="Gene3D" id="1.10.287.130">
    <property type="match status" value="1"/>
</dbReference>
<name>A0A3N1MH67_9PROT</name>
<dbReference type="InterPro" id="IPR011006">
    <property type="entry name" value="CheY-like_superfamily"/>
</dbReference>
<feature type="transmembrane region" description="Helical" evidence="18">
    <location>
        <begin position="188"/>
        <end position="214"/>
    </location>
</feature>
<dbReference type="InterPro" id="IPR003661">
    <property type="entry name" value="HisK_dim/P_dom"/>
</dbReference>
<dbReference type="SUPFAM" id="SSF55874">
    <property type="entry name" value="ATPase domain of HSP90 chaperone/DNA topoisomerase II/histidine kinase"/>
    <property type="match status" value="1"/>
</dbReference>
<evidence type="ECO:0000256" key="12">
    <source>
        <dbReference type="ARBA" id="ARBA00023012"/>
    </source>
</evidence>